<dbReference type="EMBL" id="OBQD01000022">
    <property type="protein sequence ID" value="SOC46323.1"/>
    <property type="molecule type" value="Genomic_DNA"/>
</dbReference>
<dbReference type="SUPFAM" id="SSF53850">
    <property type="entry name" value="Periplasmic binding protein-like II"/>
    <property type="match status" value="1"/>
</dbReference>
<reference evidence="2 3" key="1">
    <citation type="submission" date="2017-08" db="EMBL/GenBank/DDBJ databases">
        <authorList>
            <person name="de Groot N.N."/>
        </authorList>
    </citation>
    <scope>NUCLEOTIDE SEQUENCE [LARGE SCALE GENOMIC DNA]</scope>
    <source>
        <strain evidence="2 3">JC85</strain>
    </source>
</reference>
<dbReference type="Proteomes" id="UP000219167">
    <property type="component" value="Unassembled WGS sequence"/>
</dbReference>
<evidence type="ECO:0000259" key="1">
    <source>
        <dbReference type="Pfam" id="PF03466"/>
    </source>
</evidence>
<dbReference type="Pfam" id="PF03466">
    <property type="entry name" value="LysR_substrate"/>
    <property type="match status" value="1"/>
</dbReference>
<organism evidence="2 3">
    <name type="scientific">Rhizobium subbaraonis</name>
    <dbReference type="NCBI Taxonomy" id="908946"/>
    <lineage>
        <taxon>Bacteria</taxon>
        <taxon>Pseudomonadati</taxon>
        <taxon>Pseudomonadota</taxon>
        <taxon>Alphaproteobacteria</taxon>
        <taxon>Hyphomicrobiales</taxon>
        <taxon>Rhizobiaceae</taxon>
        <taxon>Rhizobium/Agrobacterium group</taxon>
        <taxon>Rhizobium</taxon>
    </lineage>
</organism>
<dbReference type="InterPro" id="IPR005119">
    <property type="entry name" value="LysR_subst-bd"/>
</dbReference>
<feature type="domain" description="LysR substrate-binding" evidence="1">
    <location>
        <begin position="4"/>
        <end position="75"/>
    </location>
</feature>
<dbReference type="RefSeq" id="WP_280952697.1">
    <property type="nucleotide sequence ID" value="NZ_OBQD01000022.1"/>
</dbReference>
<evidence type="ECO:0000313" key="2">
    <source>
        <dbReference type="EMBL" id="SOC46323.1"/>
    </source>
</evidence>
<proteinExistence type="predicted"/>
<name>A0A285UX05_9HYPH</name>
<accession>A0A285UX05</accession>
<dbReference type="Gene3D" id="3.40.190.10">
    <property type="entry name" value="Periplasmic binding protein-like II"/>
    <property type="match status" value="1"/>
</dbReference>
<protein>
    <submittedName>
        <fullName evidence="2">LysR substrate binding domain-containing protein</fullName>
    </submittedName>
</protein>
<gene>
    <name evidence="2" type="ORF">SAMN05892877_1229</name>
</gene>
<keyword evidence="3" id="KW-1185">Reference proteome</keyword>
<sequence length="112" mass="12712">MLLAPKSLAEVDPHTLLAREPFIRQDRSNWAARIIDDYLSAANLRPRLRFELVTLDAVAVLVDSGFGVALVPDWSPPWEDRSHKKPIWRNWLGCGNRIRTNDRPSGGEPLTQ</sequence>
<evidence type="ECO:0000313" key="3">
    <source>
        <dbReference type="Proteomes" id="UP000219167"/>
    </source>
</evidence>
<dbReference type="AlphaFoldDB" id="A0A285UX05"/>